<proteinExistence type="predicted"/>
<dbReference type="InParanoid" id="A0A7M7N1U5"/>
<feature type="chain" id="PRO_5029803061" description="CUB domain-containing protein" evidence="1">
    <location>
        <begin position="29"/>
        <end position="163"/>
    </location>
</feature>
<keyword evidence="1" id="KW-0732">Signal</keyword>
<dbReference type="Proteomes" id="UP000007110">
    <property type="component" value="Unassembled WGS sequence"/>
</dbReference>
<dbReference type="AlphaFoldDB" id="A0A7M7N1U5"/>
<evidence type="ECO:0000313" key="3">
    <source>
        <dbReference type="Proteomes" id="UP000007110"/>
    </source>
</evidence>
<dbReference type="KEGG" id="spu:115919786"/>
<name>A0A7M7N1U5_STRPU</name>
<evidence type="ECO:0000313" key="2">
    <source>
        <dbReference type="EnsemblMetazoa" id="XP_030829839"/>
    </source>
</evidence>
<organism evidence="2 3">
    <name type="scientific">Strongylocentrotus purpuratus</name>
    <name type="common">Purple sea urchin</name>
    <dbReference type="NCBI Taxonomy" id="7668"/>
    <lineage>
        <taxon>Eukaryota</taxon>
        <taxon>Metazoa</taxon>
        <taxon>Echinodermata</taxon>
        <taxon>Eleutherozoa</taxon>
        <taxon>Echinozoa</taxon>
        <taxon>Echinoidea</taxon>
        <taxon>Euechinoidea</taxon>
        <taxon>Echinacea</taxon>
        <taxon>Camarodonta</taxon>
        <taxon>Echinidea</taxon>
        <taxon>Strongylocentrotidae</taxon>
        <taxon>Strongylocentrotus</taxon>
    </lineage>
</organism>
<keyword evidence="3" id="KW-1185">Reference proteome</keyword>
<sequence>MARNSSAMMSSAWLCISVAFLLLPEIDGGDPTPCGKVILLDADQPTAQITDERYRLGGTEDDATNECLWYFRGPPGTTIRLDIVALEPMTEPFIVYDGLGIETDNDQGIQLGGRHGNSFVSSGRGLTCKLPTTLDDIYQETSVTMQATLQGTKLWVILLTMCL</sequence>
<protein>
    <recommendedName>
        <fullName evidence="4">CUB domain-containing protein</fullName>
    </recommendedName>
</protein>
<feature type="signal peptide" evidence="1">
    <location>
        <begin position="1"/>
        <end position="28"/>
    </location>
</feature>
<dbReference type="RefSeq" id="XP_030829839.1">
    <property type="nucleotide sequence ID" value="XM_030973979.1"/>
</dbReference>
<accession>A0A7M7N1U5</accession>
<reference evidence="2" key="2">
    <citation type="submission" date="2021-01" db="UniProtKB">
        <authorList>
            <consortium name="EnsemblMetazoa"/>
        </authorList>
    </citation>
    <scope>IDENTIFICATION</scope>
</reference>
<evidence type="ECO:0000256" key="1">
    <source>
        <dbReference type="SAM" id="SignalP"/>
    </source>
</evidence>
<evidence type="ECO:0008006" key="4">
    <source>
        <dbReference type="Google" id="ProtNLM"/>
    </source>
</evidence>
<dbReference type="GeneID" id="115919786"/>
<reference evidence="3" key="1">
    <citation type="submission" date="2015-02" db="EMBL/GenBank/DDBJ databases">
        <title>Genome sequencing for Strongylocentrotus purpuratus.</title>
        <authorList>
            <person name="Murali S."/>
            <person name="Liu Y."/>
            <person name="Vee V."/>
            <person name="English A."/>
            <person name="Wang M."/>
            <person name="Skinner E."/>
            <person name="Han Y."/>
            <person name="Muzny D.M."/>
            <person name="Worley K.C."/>
            <person name="Gibbs R.A."/>
        </authorList>
    </citation>
    <scope>NUCLEOTIDE SEQUENCE</scope>
</reference>
<dbReference type="EnsemblMetazoa" id="XM_030973979">
    <property type="protein sequence ID" value="XP_030829839"/>
    <property type="gene ID" value="LOC115919786"/>
</dbReference>